<dbReference type="GO" id="GO:0005737">
    <property type="term" value="C:cytoplasm"/>
    <property type="evidence" value="ECO:0000318"/>
    <property type="project" value="GO_Central"/>
</dbReference>
<dbReference type="EnsemblMetazoa" id="XM_030977412">
    <property type="protein sequence ID" value="XP_030833272"/>
    <property type="gene ID" value="LOC100891069"/>
</dbReference>
<name>A0A7M7N9S3_STRPU</name>
<dbReference type="GO" id="GO:0045202">
    <property type="term" value="C:synapse"/>
    <property type="evidence" value="ECO:0000318"/>
    <property type="project" value="GO_Central"/>
</dbReference>
<feature type="domain" description="Spatacsin C-terminal" evidence="2">
    <location>
        <begin position="1023"/>
        <end position="1313"/>
    </location>
</feature>
<feature type="region of interest" description="Disordered" evidence="1">
    <location>
        <begin position="846"/>
        <end position="865"/>
    </location>
</feature>
<dbReference type="RefSeq" id="XP_030833272.1">
    <property type="nucleotide sequence ID" value="XM_030977412.1"/>
</dbReference>
<keyword evidence="4" id="KW-1185">Reference proteome</keyword>
<dbReference type="PANTHER" id="PTHR13650">
    <property type="entry name" value="SPATACSIN"/>
    <property type="match status" value="1"/>
</dbReference>
<protein>
    <recommendedName>
        <fullName evidence="2">Spatacsin C-terminal domain-containing protein</fullName>
    </recommendedName>
</protein>
<dbReference type="InterPro" id="IPR028103">
    <property type="entry name" value="Spatacsin"/>
</dbReference>
<feature type="region of interest" description="Disordered" evidence="1">
    <location>
        <begin position="982"/>
        <end position="1004"/>
    </location>
</feature>
<dbReference type="OMA" id="ACCLNGP"/>
<reference evidence="3" key="2">
    <citation type="submission" date="2021-01" db="UniProtKB">
        <authorList>
            <consortium name="EnsemblMetazoa"/>
        </authorList>
    </citation>
    <scope>IDENTIFICATION</scope>
</reference>
<reference evidence="4" key="1">
    <citation type="submission" date="2015-02" db="EMBL/GenBank/DDBJ databases">
        <title>Genome sequencing for Strongylocentrotus purpuratus.</title>
        <authorList>
            <person name="Murali S."/>
            <person name="Liu Y."/>
            <person name="Vee V."/>
            <person name="English A."/>
            <person name="Wang M."/>
            <person name="Skinner E."/>
            <person name="Han Y."/>
            <person name="Muzny D.M."/>
            <person name="Worley K.C."/>
            <person name="Gibbs R.A."/>
        </authorList>
    </citation>
    <scope>NUCLEOTIDE SEQUENCE</scope>
</reference>
<sequence>MPYFADSSLIERYAYTEAFSYTYYLRQGRPSFAYTTFITSLLQDGNVLTKKILFEVYVKAYTTAVRSFTNPSICAACTAFIEMLGRDSLSLRTDLQAVRTIADHLKGQLTPANRSGVKGQQGVSLEKNLKEKKETVERDMVNLMMSCVKGSDLCAKSVLRKLEEALISHIDQQNIDRVSWKAAEEWNLAVMFCRLHGIALTTVFPVECTRADNWLIFICFIQTHQYPKQQVLDFVKSFKSSTIKEHMSHALSHLQYGPAPSQDTESTSQGGVANVRSKMPIKDYRSAYYTKMGFLKDGADASAETSDTEDEEDKSGSRLEASHDELSTTDTDTVKDLEVGDVSRELFDIIFTCGNHSEPWKVFLSHSILLQQPVLAVIAACHQGANILDCLCSWLYTSFSDDPNLERVLGPSSFFKSHAWSLDQLRSLIDIAMVTGKITLLTKGFHIFDNRGVLNSFLAFCEDFLVLRDRNQCKIDLEFFHEAILTCRRRNSMRNQPDPGPSRPRIGHLEWFQETANHMARNMLLSCTSQWETGFLLEVFTALNFSRTVDSHDPDYSTLYHLHKALQGTGLELSISCMLDSAEAMVSECRTLLDRLQAMGQFDRAKEFAGAAGLSTDHVIIQQILSDLRQVMRSEVGSTEAGRIAFWVKCSERLTKAKVEHQSAAQFFQTQSEEEELTGNKQARERAILLDLSYQWLSHPKSTPTKSSLRSLEQKVWLWRLRAEVDKKRKVDTASLSCLESHSADWTPKSRGPRELLYDVQTTDTSVHQLLNEEEKSALKDMIDGLLSSCCISKAHQLSSQFGHTHNDLSITLACLQLMQGKVKPEGIDPELRSQVKVSKPKLARRPSNMTLLGPPSGVYGGRSKKQLRRSPSVVSLGINQELSSPQSDDCLTMMEALADHTSAARTCCDRIINIYRISQVLDKPYDLLIKQVPFTSVKALLHSSHPDRYLLAKSFIRANNLADKEVANFLSEDVMTGLQQKIKRRKESSLTRPPPSEGPSPDRMEKVAFMSLARICKDPACLGTRLLDEATQIAHSESSTTRPALTLEVDLIIRAHDCFTLSCNMEGIASVLRASLDCFSALAQSEEFSLMVRLLIGVRRFSEMTYIFEILRANHQMDALLKKGAHDDNLKVALLDFLKRCDPPDTETYSMVALKFEMHREVASLLEQAAKDRLKTLKSRTMDTNIEIQNILENVLHDLTNAAKNYAKDNCLRHAEKCIKQARLVALQIRLLPVRTRVVNFEPAEVTKFVTQHPKVHEVLIVQDAYQQQNEWSSALYNNVVLQGNFKYLEDFQSCIQLTAGHCTDVASRYRQLSTKSTLVVSHMQRFIGLCPDVLTVYRLANQLEFKEMAFNLLKGDAGPYLSDVA</sequence>
<evidence type="ECO:0000256" key="1">
    <source>
        <dbReference type="SAM" id="MobiDB-lite"/>
    </source>
</evidence>
<dbReference type="GO" id="GO:0030424">
    <property type="term" value="C:axon"/>
    <property type="evidence" value="ECO:0000318"/>
    <property type="project" value="GO_Central"/>
</dbReference>
<evidence type="ECO:0000259" key="2">
    <source>
        <dbReference type="Pfam" id="PF14649"/>
    </source>
</evidence>
<feature type="region of interest" description="Disordered" evidence="1">
    <location>
        <begin position="300"/>
        <end position="331"/>
    </location>
</feature>
<dbReference type="Pfam" id="PF14649">
    <property type="entry name" value="Spatacsin_C"/>
    <property type="match status" value="1"/>
</dbReference>
<dbReference type="GeneID" id="100891069"/>
<dbReference type="GO" id="GO:0007268">
    <property type="term" value="P:chemical synaptic transmission"/>
    <property type="evidence" value="ECO:0000318"/>
    <property type="project" value="GO_Central"/>
</dbReference>
<feature type="compositionally biased region" description="Basic and acidic residues" evidence="1">
    <location>
        <begin position="314"/>
        <end position="331"/>
    </location>
</feature>
<dbReference type="InterPro" id="IPR028107">
    <property type="entry name" value="Spatacsin_C_dom"/>
</dbReference>
<dbReference type="OrthoDB" id="2018754at2759"/>
<dbReference type="GO" id="GO:0007409">
    <property type="term" value="P:axonogenesis"/>
    <property type="evidence" value="ECO:0000318"/>
    <property type="project" value="GO_Central"/>
</dbReference>
<dbReference type="GO" id="GO:0030425">
    <property type="term" value="C:dendrite"/>
    <property type="evidence" value="ECO:0000318"/>
    <property type="project" value="GO_Central"/>
</dbReference>
<evidence type="ECO:0000313" key="3">
    <source>
        <dbReference type="EnsemblMetazoa" id="XP_030833272"/>
    </source>
</evidence>
<dbReference type="KEGG" id="spu:100891069"/>
<accession>A0A7M7N9S3</accession>
<dbReference type="PANTHER" id="PTHR13650:SF0">
    <property type="entry name" value="SPATACSIN"/>
    <property type="match status" value="1"/>
</dbReference>
<dbReference type="Proteomes" id="UP000007110">
    <property type="component" value="Unassembled WGS sequence"/>
</dbReference>
<proteinExistence type="predicted"/>
<evidence type="ECO:0000313" key="4">
    <source>
        <dbReference type="Proteomes" id="UP000007110"/>
    </source>
</evidence>
<dbReference type="GO" id="GO:0008088">
    <property type="term" value="P:axo-dendritic transport"/>
    <property type="evidence" value="ECO:0000318"/>
    <property type="project" value="GO_Central"/>
</dbReference>
<organism evidence="3 4">
    <name type="scientific">Strongylocentrotus purpuratus</name>
    <name type="common">Purple sea urchin</name>
    <dbReference type="NCBI Taxonomy" id="7668"/>
    <lineage>
        <taxon>Eukaryota</taxon>
        <taxon>Metazoa</taxon>
        <taxon>Echinodermata</taxon>
        <taxon>Eleutherozoa</taxon>
        <taxon>Echinozoa</taxon>
        <taxon>Echinoidea</taxon>
        <taxon>Euechinoidea</taxon>
        <taxon>Echinacea</taxon>
        <taxon>Camarodonta</taxon>
        <taxon>Echinidea</taxon>
        <taxon>Strongylocentrotidae</taxon>
        <taxon>Strongylocentrotus</taxon>
    </lineage>
</organism>
<dbReference type="GO" id="GO:0048489">
    <property type="term" value="P:synaptic vesicle transport"/>
    <property type="evidence" value="ECO:0000318"/>
    <property type="project" value="GO_Central"/>
</dbReference>
<dbReference type="InParanoid" id="A0A7M7N9S3"/>